<evidence type="ECO:0000313" key="3">
    <source>
        <dbReference type="Proteomes" id="UP000321797"/>
    </source>
</evidence>
<dbReference type="Pfam" id="PF11706">
    <property type="entry name" value="zf-CGNR"/>
    <property type="match status" value="1"/>
</dbReference>
<dbReference type="SUPFAM" id="SSF160904">
    <property type="entry name" value="Jann2411-like"/>
    <property type="match status" value="1"/>
</dbReference>
<organism evidence="2 3">
    <name type="scientific">Mycolicibacter arupensis</name>
    <dbReference type="NCBI Taxonomy" id="342002"/>
    <lineage>
        <taxon>Bacteria</taxon>
        <taxon>Bacillati</taxon>
        <taxon>Actinomycetota</taxon>
        <taxon>Actinomycetes</taxon>
        <taxon>Mycobacteriales</taxon>
        <taxon>Mycobacteriaceae</taxon>
        <taxon>Mycolicibacter</taxon>
    </lineage>
</organism>
<dbReference type="InterPro" id="IPR021005">
    <property type="entry name" value="Znf_CGNR"/>
</dbReference>
<comment type="caution">
    <text evidence="2">The sequence shown here is derived from an EMBL/GenBank/DDBJ whole genome shotgun (WGS) entry which is preliminary data.</text>
</comment>
<dbReference type="Pfam" id="PF07336">
    <property type="entry name" value="ABATE"/>
    <property type="match status" value="1"/>
</dbReference>
<name>A0A5C7YB83_9MYCO</name>
<dbReference type="PANTHER" id="PTHR35525:SF3">
    <property type="entry name" value="BLL6575 PROTEIN"/>
    <property type="match status" value="1"/>
</dbReference>
<dbReference type="Gene3D" id="1.10.3300.10">
    <property type="entry name" value="Jann2411-like domain"/>
    <property type="match status" value="1"/>
</dbReference>
<dbReference type="EMBL" id="SSGD01000025">
    <property type="protein sequence ID" value="TXI58524.1"/>
    <property type="molecule type" value="Genomic_DNA"/>
</dbReference>
<evidence type="ECO:0000259" key="1">
    <source>
        <dbReference type="Pfam" id="PF11706"/>
    </source>
</evidence>
<dbReference type="Proteomes" id="UP000321797">
    <property type="component" value="Unassembled WGS sequence"/>
</dbReference>
<dbReference type="RefSeq" id="WP_149772917.1">
    <property type="nucleotide sequence ID" value="NZ_SSGD01000025.1"/>
</dbReference>
<sequence length="194" mass="20807">MTTATPAWLLPDEPAPVRLMNTIWADSGAIHDALTGPDALREWIAAVTGRDGGELGDPGAGEFSDARLLRDALRCLAALVTAGAPDAGAEVAEAIAVVNRLLADRPRGELALVDGGLRAVDVRHASPIRSMLAELAQQAVELFTGPMAVNLRSCNVPGCVLFFVKSHPRREWCSPGCGNRVRAARHYRRIRENR</sequence>
<evidence type="ECO:0000313" key="2">
    <source>
        <dbReference type="EMBL" id="TXI58524.1"/>
    </source>
</evidence>
<dbReference type="PANTHER" id="PTHR35525">
    <property type="entry name" value="BLL6575 PROTEIN"/>
    <property type="match status" value="1"/>
</dbReference>
<protein>
    <recommendedName>
        <fullName evidence="1">Zinc finger CGNR domain-containing protein</fullName>
    </recommendedName>
</protein>
<dbReference type="InterPro" id="IPR010852">
    <property type="entry name" value="ABATE"/>
</dbReference>
<accession>A0A5C7YB83</accession>
<feature type="domain" description="Zinc finger CGNR" evidence="1">
    <location>
        <begin position="151"/>
        <end position="189"/>
    </location>
</feature>
<reference evidence="2 3" key="1">
    <citation type="submission" date="2018-09" db="EMBL/GenBank/DDBJ databases">
        <title>Metagenome Assembled Genomes from an Advanced Water Purification Facility.</title>
        <authorList>
            <person name="Stamps B.W."/>
            <person name="Spear J.R."/>
        </authorList>
    </citation>
    <scope>NUCLEOTIDE SEQUENCE [LARGE SCALE GENOMIC DNA]</scope>
    <source>
        <strain evidence="2">Bin_29_2</strain>
    </source>
</reference>
<dbReference type="InterPro" id="IPR023286">
    <property type="entry name" value="ABATE_dom_sf"/>
</dbReference>
<dbReference type="AlphaFoldDB" id="A0A5C7YB83"/>
<proteinExistence type="predicted"/>
<gene>
    <name evidence="2" type="ORF">E6Q54_05235</name>
</gene>